<dbReference type="EMBL" id="VIKS01000009">
    <property type="protein sequence ID" value="TQV86956.1"/>
    <property type="molecule type" value="Genomic_DNA"/>
</dbReference>
<dbReference type="PANTHER" id="PTHR43397:SF1">
    <property type="entry name" value="ERGOTHIONEINE BIOSYNTHESIS PROTEIN 1"/>
    <property type="match status" value="1"/>
</dbReference>
<dbReference type="NCBIfam" id="TIGR03438">
    <property type="entry name" value="egtD_ergothio"/>
    <property type="match status" value="1"/>
</dbReference>
<dbReference type="AlphaFoldDB" id="A0A545UBW4"/>
<sequence>MDAKVGSLIENNNEFYDDVIDGLSKKQKSLPCKYFYDQVGSELFEEICQLDEYYVTRSELELIDTIKSELAQLIGSNAVIIEPGAGAGIKIQKLLATLDTPSTYVPIDISRDFLNYSGEIIKQKFPNIDVFPVAADFTQSFKWLDYTVQSNRVVFFPGSTIGNFDPAQAESFLSNVGEIIGSKGAIIIGVDLVKPIAQLEAAYNDQKGITAEFNKNILVRINNELNGNFDLDLFEHDAFFNVEKSRIEMHLKSKEDQSVIINEQQIDFKESERIHTENSYKYSIDSFVELAQRAGLKRAKSWVDSNNRVSMHYLVNQ</sequence>
<keyword evidence="2 4" id="KW-0808">Transferase</keyword>
<comment type="caution">
    <text evidence="4">The sequence shown here is derived from an EMBL/GenBank/DDBJ whole genome shotgun (WGS) entry which is preliminary data.</text>
</comment>
<reference evidence="4 5" key="1">
    <citation type="submission" date="2019-07" db="EMBL/GenBank/DDBJ databases">
        <title>Draft genome for Aliikangiella sp. M105.</title>
        <authorList>
            <person name="Wang G."/>
        </authorList>
    </citation>
    <scope>NUCLEOTIDE SEQUENCE [LARGE SCALE GENOMIC DNA]</scope>
    <source>
        <strain evidence="4 5">M105</strain>
    </source>
</reference>
<dbReference type="PIRSF" id="PIRSF018005">
    <property type="entry name" value="UCP018005"/>
    <property type="match status" value="1"/>
</dbReference>
<dbReference type="GO" id="GO:0052706">
    <property type="term" value="F:L-histidine N(alpha)-methyltransferase activity"/>
    <property type="evidence" value="ECO:0007669"/>
    <property type="project" value="UniProtKB-EC"/>
</dbReference>
<accession>A0A545UBW4</accession>
<dbReference type="EC" id="2.1.1.44" evidence="4"/>
<proteinExistence type="predicted"/>
<dbReference type="Pfam" id="PF10017">
    <property type="entry name" value="Methyltransf_33"/>
    <property type="match status" value="1"/>
</dbReference>
<dbReference type="GO" id="GO:0032259">
    <property type="term" value="P:methylation"/>
    <property type="evidence" value="ECO:0007669"/>
    <property type="project" value="UniProtKB-KW"/>
</dbReference>
<keyword evidence="5" id="KW-1185">Reference proteome</keyword>
<gene>
    <name evidence="4" type="primary">egtD</name>
    <name evidence="4" type="ORF">FLL46_14185</name>
</gene>
<evidence type="ECO:0000259" key="3">
    <source>
        <dbReference type="Pfam" id="PF10017"/>
    </source>
</evidence>
<dbReference type="InterPro" id="IPR019257">
    <property type="entry name" value="MeTrfase_dom"/>
</dbReference>
<evidence type="ECO:0000313" key="5">
    <source>
        <dbReference type="Proteomes" id="UP000315439"/>
    </source>
</evidence>
<dbReference type="InterPro" id="IPR029063">
    <property type="entry name" value="SAM-dependent_MTases_sf"/>
</dbReference>
<dbReference type="Proteomes" id="UP000315439">
    <property type="component" value="Unassembled WGS sequence"/>
</dbReference>
<dbReference type="InterPro" id="IPR051128">
    <property type="entry name" value="EgtD_Methyltrsf_superfamily"/>
</dbReference>
<dbReference type="InterPro" id="IPR035094">
    <property type="entry name" value="EgtD"/>
</dbReference>
<feature type="domain" description="Histidine-specific methyltransferase SAM-dependent" evidence="3">
    <location>
        <begin position="16"/>
        <end position="314"/>
    </location>
</feature>
<evidence type="ECO:0000313" key="4">
    <source>
        <dbReference type="EMBL" id="TQV86956.1"/>
    </source>
</evidence>
<name>A0A545UBW4_9GAMM</name>
<dbReference type="OrthoDB" id="5289726at2"/>
<evidence type="ECO:0000256" key="2">
    <source>
        <dbReference type="ARBA" id="ARBA00022679"/>
    </source>
</evidence>
<dbReference type="RefSeq" id="WP_142894471.1">
    <property type="nucleotide sequence ID" value="NZ_ML660165.1"/>
</dbReference>
<dbReference type="Gene3D" id="3.40.50.150">
    <property type="entry name" value="Vaccinia Virus protein VP39"/>
    <property type="match status" value="1"/>
</dbReference>
<evidence type="ECO:0000256" key="1">
    <source>
        <dbReference type="ARBA" id="ARBA00022603"/>
    </source>
</evidence>
<dbReference type="SUPFAM" id="SSF53335">
    <property type="entry name" value="S-adenosyl-L-methionine-dependent methyltransferases"/>
    <property type="match status" value="1"/>
</dbReference>
<keyword evidence="1 4" id="KW-0489">Methyltransferase</keyword>
<dbReference type="PANTHER" id="PTHR43397">
    <property type="entry name" value="ERGOTHIONEINE BIOSYNTHESIS PROTEIN 1"/>
    <property type="match status" value="1"/>
</dbReference>
<dbReference type="InterPro" id="IPR017804">
    <property type="entry name" value="MeTrfase_EgtD-like"/>
</dbReference>
<protein>
    <submittedName>
        <fullName evidence="4">L-histidine N(Alpha)-methyltransferase</fullName>
        <ecNumber evidence="4">2.1.1.44</ecNumber>
    </submittedName>
</protein>
<organism evidence="4 5">
    <name type="scientific">Aliikangiella coralliicola</name>
    <dbReference type="NCBI Taxonomy" id="2592383"/>
    <lineage>
        <taxon>Bacteria</taxon>
        <taxon>Pseudomonadati</taxon>
        <taxon>Pseudomonadota</taxon>
        <taxon>Gammaproteobacteria</taxon>
        <taxon>Oceanospirillales</taxon>
        <taxon>Pleioneaceae</taxon>
        <taxon>Aliikangiella</taxon>
    </lineage>
</organism>